<dbReference type="InterPro" id="IPR002172">
    <property type="entry name" value="LDrepeatLR_classA_rpt"/>
</dbReference>
<dbReference type="Pfam" id="PF00057">
    <property type="entry name" value="Ldl_recept_a"/>
    <property type="match status" value="1"/>
</dbReference>
<keyword evidence="5" id="KW-1185">Reference proteome</keyword>
<dbReference type="Proteomes" id="UP001217089">
    <property type="component" value="Unassembled WGS sequence"/>
</dbReference>
<dbReference type="PROSITE" id="PS50068">
    <property type="entry name" value="LDLRA_2"/>
    <property type="match status" value="1"/>
</dbReference>
<comment type="caution">
    <text evidence="2">Lacks conserved residue(s) required for the propagation of feature annotation.</text>
</comment>
<sequence length="93" mass="10095">MMIACGTNEYLCSDGSCTFATRCDGYNDCADGSDENGCSAAQIQMNPGYVNPNVQRPSGARKHMVSVLLVVGSLMTIILGLMYNKSFYTQKHK</sequence>
<dbReference type="Gene3D" id="4.10.400.10">
    <property type="entry name" value="Low-density Lipoprotein Receptor"/>
    <property type="match status" value="1"/>
</dbReference>
<evidence type="ECO:0000256" key="3">
    <source>
        <dbReference type="SAM" id="Phobius"/>
    </source>
</evidence>
<name>A0ABQ9EWN7_TEGGR</name>
<evidence type="ECO:0000313" key="4">
    <source>
        <dbReference type="EMBL" id="KAJ8309558.1"/>
    </source>
</evidence>
<feature type="disulfide bond" evidence="2">
    <location>
        <begin position="5"/>
        <end position="17"/>
    </location>
</feature>
<keyword evidence="3" id="KW-0812">Transmembrane</keyword>
<comment type="caution">
    <text evidence="4">The sequence shown here is derived from an EMBL/GenBank/DDBJ whole genome shotgun (WGS) entry which is preliminary data.</text>
</comment>
<keyword evidence="3" id="KW-1133">Transmembrane helix</keyword>
<dbReference type="CDD" id="cd00112">
    <property type="entry name" value="LDLa"/>
    <property type="match status" value="1"/>
</dbReference>
<evidence type="ECO:0000256" key="2">
    <source>
        <dbReference type="PROSITE-ProRule" id="PRU00124"/>
    </source>
</evidence>
<dbReference type="EMBL" id="JARBDR010000657">
    <property type="protein sequence ID" value="KAJ8309558.1"/>
    <property type="molecule type" value="Genomic_DNA"/>
</dbReference>
<organism evidence="4 5">
    <name type="scientific">Tegillarca granosa</name>
    <name type="common">Malaysian cockle</name>
    <name type="synonym">Anadara granosa</name>
    <dbReference type="NCBI Taxonomy" id="220873"/>
    <lineage>
        <taxon>Eukaryota</taxon>
        <taxon>Metazoa</taxon>
        <taxon>Spiralia</taxon>
        <taxon>Lophotrochozoa</taxon>
        <taxon>Mollusca</taxon>
        <taxon>Bivalvia</taxon>
        <taxon>Autobranchia</taxon>
        <taxon>Pteriomorphia</taxon>
        <taxon>Arcoida</taxon>
        <taxon>Arcoidea</taxon>
        <taxon>Arcidae</taxon>
        <taxon>Tegillarca</taxon>
    </lineage>
</organism>
<gene>
    <name evidence="4" type="ORF">KUTeg_014432</name>
</gene>
<keyword evidence="3" id="KW-0472">Membrane</keyword>
<feature type="transmembrane region" description="Helical" evidence="3">
    <location>
        <begin position="64"/>
        <end position="83"/>
    </location>
</feature>
<evidence type="ECO:0000256" key="1">
    <source>
        <dbReference type="ARBA" id="ARBA00023157"/>
    </source>
</evidence>
<feature type="disulfide bond" evidence="2">
    <location>
        <begin position="23"/>
        <end position="38"/>
    </location>
</feature>
<dbReference type="InterPro" id="IPR036055">
    <property type="entry name" value="LDL_receptor-like_sf"/>
</dbReference>
<proteinExistence type="predicted"/>
<reference evidence="4 5" key="1">
    <citation type="submission" date="2022-12" db="EMBL/GenBank/DDBJ databases">
        <title>Chromosome-level genome of Tegillarca granosa.</title>
        <authorList>
            <person name="Kim J."/>
        </authorList>
    </citation>
    <scope>NUCLEOTIDE SEQUENCE [LARGE SCALE GENOMIC DNA]</scope>
    <source>
        <strain evidence="4">Teg-2019</strain>
        <tissue evidence="4">Adductor muscle</tissue>
    </source>
</reference>
<evidence type="ECO:0000313" key="5">
    <source>
        <dbReference type="Proteomes" id="UP001217089"/>
    </source>
</evidence>
<dbReference type="SMART" id="SM00192">
    <property type="entry name" value="LDLa"/>
    <property type="match status" value="1"/>
</dbReference>
<keyword evidence="1 2" id="KW-1015">Disulfide bond</keyword>
<accession>A0ABQ9EWN7</accession>
<dbReference type="SUPFAM" id="SSF57424">
    <property type="entry name" value="LDL receptor-like module"/>
    <property type="match status" value="1"/>
</dbReference>
<protein>
    <submittedName>
        <fullName evidence="4">Uncharacterized protein</fullName>
    </submittedName>
</protein>